<name>A0A1M4SXU1_9BACT</name>
<dbReference type="AlphaFoldDB" id="A0A1M4SXU1"/>
<organism evidence="1 2">
    <name type="scientific">Fodinibius roseus</name>
    <dbReference type="NCBI Taxonomy" id="1194090"/>
    <lineage>
        <taxon>Bacteria</taxon>
        <taxon>Pseudomonadati</taxon>
        <taxon>Balneolota</taxon>
        <taxon>Balneolia</taxon>
        <taxon>Balneolales</taxon>
        <taxon>Balneolaceae</taxon>
        <taxon>Fodinibius</taxon>
    </lineage>
</organism>
<proteinExistence type="predicted"/>
<evidence type="ECO:0000313" key="1">
    <source>
        <dbReference type="EMBL" id="SHE37032.1"/>
    </source>
</evidence>
<keyword evidence="2" id="KW-1185">Reference proteome</keyword>
<reference evidence="1 2" key="1">
    <citation type="submission" date="2016-11" db="EMBL/GenBank/DDBJ databases">
        <authorList>
            <person name="Jaros S."/>
            <person name="Januszkiewicz K."/>
            <person name="Wedrychowicz H."/>
        </authorList>
    </citation>
    <scope>NUCLEOTIDE SEQUENCE [LARGE SCALE GENOMIC DNA]</scope>
    <source>
        <strain evidence="1 2">DSM 21986</strain>
    </source>
</reference>
<dbReference type="STRING" id="1194090.SAMN05443144_101151"/>
<evidence type="ECO:0000313" key="2">
    <source>
        <dbReference type="Proteomes" id="UP000184041"/>
    </source>
</evidence>
<accession>A0A1M4SXU1</accession>
<protein>
    <submittedName>
        <fullName evidence="1">Uncharacterized protein</fullName>
    </submittedName>
</protein>
<dbReference type="EMBL" id="FQUS01000001">
    <property type="protein sequence ID" value="SHE37032.1"/>
    <property type="molecule type" value="Genomic_DNA"/>
</dbReference>
<gene>
    <name evidence="1" type="ORF">SAMN05443144_101151</name>
</gene>
<dbReference type="Proteomes" id="UP000184041">
    <property type="component" value="Unassembled WGS sequence"/>
</dbReference>
<sequence length="72" mass="8084">MKMNQPVILKKIDILMFTHYLPLCPASLPRGDEKGSIQVVLYALKILKQSAIITEIRSNFDGVSGIKHYLPS</sequence>